<organism evidence="2 3">
    <name type="scientific">Geodia barretti</name>
    <name type="common">Barrett's horny sponge</name>
    <dbReference type="NCBI Taxonomy" id="519541"/>
    <lineage>
        <taxon>Eukaryota</taxon>
        <taxon>Metazoa</taxon>
        <taxon>Porifera</taxon>
        <taxon>Demospongiae</taxon>
        <taxon>Heteroscleromorpha</taxon>
        <taxon>Tetractinellida</taxon>
        <taxon>Astrophorina</taxon>
        <taxon>Geodiidae</taxon>
        <taxon>Geodia</taxon>
    </lineage>
</organism>
<dbReference type="PANTHER" id="PTHR43128">
    <property type="entry name" value="L-2-HYDROXYCARBOXYLATE DEHYDROGENASE (NAD(P)(+))"/>
    <property type="match status" value="1"/>
</dbReference>
<dbReference type="GO" id="GO:0006089">
    <property type="term" value="P:lactate metabolic process"/>
    <property type="evidence" value="ECO:0007669"/>
    <property type="project" value="TreeGrafter"/>
</dbReference>
<dbReference type="InterPro" id="IPR022383">
    <property type="entry name" value="Lactate/malate_DH_C"/>
</dbReference>
<feature type="domain" description="Lactate/malate dehydrogenase C-terminal" evidence="1">
    <location>
        <begin position="2"/>
        <end position="68"/>
    </location>
</feature>
<protein>
    <submittedName>
        <fullName evidence="2">Malate dehydrogenase</fullName>
    </submittedName>
</protein>
<dbReference type="PANTHER" id="PTHR43128:SF16">
    <property type="entry name" value="L-LACTATE DEHYDROGENASE"/>
    <property type="match status" value="1"/>
</dbReference>
<dbReference type="InterPro" id="IPR015955">
    <property type="entry name" value="Lactate_DH/Glyco_Ohase_4_C"/>
</dbReference>
<evidence type="ECO:0000259" key="1">
    <source>
        <dbReference type="Pfam" id="PF02866"/>
    </source>
</evidence>
<evidence type="ECO:0000313" key="3">
    <source>
        <dbReference type="Proteomes" id="UP001174909"/>
    </source>
</evidence>
<accession>A0AA35TD71</accession>
<dbReference type="SUPFAM" id="SSF56327">
    <property type="entry name" value="LDH C-terminal domain-like"/>
    <property type="match status" value="1"/>
</dbReference>
<dbReference type="EMBL" id="CASHTH010003423">
    <property type="protein sequence ID" value="CAI8044811.1"/>
    <property type="molecule type" value="Genomic_DNA"/>
</dbReference>
<keyword evidence="3" id="KW-1185">Reference proteome</keyword>
<dbReference type="GO" id="GO:0004459">
    <property type="term" value="F:L-lactate dehydrogenase (NAD+) activity"/>
    <property type="evidence" value="ECO:0007669"/>
    <property type="project" value="TreeGrafter"/>
</dbReference>
<dbReference type="Proteomes" id="UP001174909">
    <property type="component" value="Unassembled WGS sequence"/>
</dbReference>
<sequence length="73" mass="7892">MAEAIIFDKKRLLPCSAHLTGQYGIDDLYIGVPIKLGGNGVEEIIEIELTDDELGSLQHSAATYQEGIALLGY</sequence>
<gene>
    <name evidence="2" type="ORF">GBAR_LOCUS24818</name>
</gene>
<comment type="caution">
    <text evidence="2">The sequence shown here is derived from an EMBL/GenBank/DDBJ whole genome shotgun (WGS) entry which is preliminary data.</text>
</comment>
<evidence type="ECO:0000313" key="2">
    <source>
        <dbReference type="EMBL" id="CAI8044811.1"/>
    </source>
</evidence>
<dbReference type="Gene3D" id="3.90.110.10">
    <property type="entry name" value="Lactate dehydrogenase/glycoside hydrolase, family 4, C-terminal"/>
    <property type="match status" value="1"/>
</dbReference>
<proteinExistence type="predicted"/>
<reference evidence="2" key="1">
    <citation type="submission" date="2023-03" db="EMBL/GenBank/DDBJ databases">
        <authorList>
            <person name="Steffen K."/>
            <person name="Cardenas P."/>
        </authorList>
    </citation>
    <scope>NUCLEOTIDE SEQUENCE</scope>
</reference>
<dbReference type="AlphaFoldDB" id="A0AA35TD71"/>
<name>A0AA35TD71_GEOBA</name>
<dbReference type="Pfam" id="PF02866">
    <property type="entry name" value="Ldh_1_C"/>
    <property type="match status" value="1"/>
</dbReference>